<reference evidence="3" key="2">
    <citation type="submission" date="2009-11" db="EMBL/GenBank/DDBJ databases">
        <title>The Genome Sequence of Allomyces macrogynus strain ATCC 38327.</title>
        <authorList>
            <consortium name="The Broad Institute Genome Sequencing Platform"/>
            <person name="Russ C."/>
            <person name="Cuomo C."/>
            <person name="Shea T."/>
            <person name="Young S.K."/>
            <person name="Zeng Q."/>
            <person name="Koehrsen M."/>
            <person name="Haas B."/>
            <person name="Borodovsky M."/>
            <person name="Guigo R."/>
            <person name="Alvarado L."/>
            <person name="Berlin A."/>
            <person name="Borenstein D."/>
            <person name="Chen Z."/>
            <person name="Engels R."/>
            <person name="Freedman E."/>
            <person name="Gellesch M."/>
            <person name="Goldberg J."/>
            <person name="Griggs A."/>
            <person name="Gujja S."/>
            <person name="Heiman D."/>
            <person name="Hepburn T."/>
            <person name="Howarth C."/>
            <person name="Jen D."/>
            <person name="Larson L."/>
            <person name="Lewis B."/>
            <person name="Mehta T."/>
            <person name="Park D."/>
            <person name="Pearson M."/>
            <person name="Roberts A."/>
            <person name="Saif S."/>
            <person name="Shenoy N."/>
            <person name="Sisk P."/>
            <person name="Stolte C."/>
            <person name="Sykes S."/>
            <person name="Walk T."/>
            <person name="White J."/>
            <person name="Yandava C."/>
            <person name="Burger G."/>
            <person name="Gray M.W."/>
            <person name="Holland P.W.H."/>
            <person name="King N."/>
            <person name="Lang F.B.F."/>
            <person name="Roger A.J."/>
            <person name="Ruiz-Trillo I."/>
            <person name="Lander E."/>
            <person name="Nusbaum C."/>
        </authorList>
    </citation>
    <scope>NUCLEOTIDE SEQUENCE [LARGE SCALE GENOMIC DNA]</scope>
    <source>
        <strain evidence="3">ATCC 38327</strain>
    </source>
</reference>
<feature type="compositionally biased region" description="Polar residues" evidence="1">
    <location>
        <begin position="216"/>
        <end position="236"/>
    </location>
</feature>
<accession>A0A0L0SBC8</accession>
<reference evidence="2 3" key="1">
    <citation type="submission" date="2009-11" db="EMBL/GenBank/DDBJ databases">
        <title>Annotation of Allomyces macrogynus ATCC 38327.</title>
        <authorList>
            <consortium name="The Broad Institute Genome Sequencing Platform"/>
            <person name="Russ C."/>
            <person name="Cuomo C."/>
            <person name="Burger G."/>
            <person name="Gray M.W."/>
            <person name="Holland P.W.H."/>
            <person name="King N."/>
            <person name="Lang F.B.F."/>
            <person name="Roger A.J."/>
            <person name="Ruiz-Trillo I."/>
            <person name="Young S.K."/>
            <person name="Zeng Q."/>
            <person name="Gargeya S."/>
            <person name="Fitzgerald M."/>
            <person name="Haas B."/>
            <person name="Abouelleil A."/>
            <person name="Alvarado L."/>
            <person name="Arachchi H.M."/>
            <person name="Berlin A."/>
            <person name="Chapman S.B."/>
            <person name="Gearin G."/>
            <person name="Goldberg J."/>
            <person name="Griggs A."/>
            <person name="Gujja S."/>
            <person name="Hansen M."/>
            <person name="Heiman D."/>
            <person name="Howarth C."/>
            <person name="Larimer J."/>
            <person name="Lui A."/>
            <person name="MacDonald P.J.P."/>
            <person name="McCowen C."/>
            <person name="Montmayeur A."/>
            <person name="Murphy C."/>
            <person name="Neiman D."/>
            <person name="Pearson M."/>
            <person name="Priest M."/>
            <person name="Roberts A."/>
            <person name="Saif S."/>
            <person name="Shea T."/>
            <person name="Sisk P."/>
            <person name="Stolte C."/>
            <person name="Sykes S."/>
            <person name="Wortman J."/>
            <person name="Nusbaum C."/>
            <person name="Birren B."/>
        </authorList>
    </citation>
    <scope>NUCLEOTIDE SEQUENCE [LARGE SCALE GENOMIC DNA]</scope>
    <source>
        <strain evidence="2 3">ATCC 38327</strain>
    </source>
</reference>
<evidence type="ECO:0000313" key="2">
    <source>
        <dbReference type="EMBL" id="KNE59742.1"/>
    </source>
</evidence>
<name>A0A0L0SBC8_ALLM3</name>
<feature type="region of interest" description="Disordered" evidence="1">
    <location>
        <begin position="209"/>
        <end position="246"/>
    </location>
</feature>
<dbReference type="EMBL" id="GG745335">
    <property type="protein sequence ID" value="KNE59742.1"/>
    <property type="molecule type" value="Genomic_DNA"/>
</dbReference>
<proteinExistence type="predicted"/>
<sequence>MVRLRSLPPGPATYPGVWPYPATGWAPTAPVNQQSQSPAPARLAVTHAALVQDQTSRANPCIATSSTEHVWTVSLTDEPTASGKRAKPLSTAAAASIGAEAHSGTCDLKLWLLLDAPATQGAAEFVEFDVEATLTNVMDVNRVPLVDRGYVLCNATHVVSVHLRFKVALRRLDTYRLDVMLNVKGDGGKAWPVVVRGLPSQITLVSRRTADRRKASFQTPDHSATSSVDPVSQSTSTPPPPPLPAAKRARLAFAPDTTPPLQPTTISDSVPPPTMSLDGSASLARALTLMSQPDSPAPDEIARVIGAVGSANRVAQMAVLERWITRQVQESQDGGGRGGWSDAAKRGVVVAVGSDLWDPELWRTRALAFHGAQFPLHAVVSPSRLLLPLLSPRRTDSTDPGPLFAMILCQLDVDTLLAALAVRNSTGTIPAVLAASHPNPAVPAAFFSALAKFVAIGPVLTTKDALGECAASVLARRGSEGVRVLEAVVESLRGVKGGVKAVLRGMREFVEGQGEVWGSVCVRMMDVVAREEEEGGMDMQMA</sequence>
<keyword evidence="3" id="KW-1185">Reference proteome</keyword>
<dbReference type="Proteomes" id="UP000054350">
    <property type="component" value="Unassembled WGS sequence"/>
</dbReference>
<dbReference type="OrthoDB" id="5592650at2759"/>
<evidence type="ECO:0000313" key="3">
    <source>
        <dbReference type="Proteomes" id="UP000054350"/>
    </source>
</evidence>
<organism evidence="2 3">
    <name type="scientific">Allomyces macrogynus (strain ATCC 38327)</name>
    <name type="common">Allomyces javanicus var. macrogynus</name>
    <dbReference type="NCBI Taxonomy" id="578462"/>
    <lineage>
        <taxon>Eukaryota</taxon>
        <taxon>Fungi</taxon>
        <taxon>Fungi incertae sedis</taxon>
        <taxon>Blastocladiomycota</taxon>
        <taxon>Blastocladiomycetes</taxon>
        <taxon>Blastocladiales</taxon>
        <taxon>Blastocladiaceae</taxon>
        <taxon>Allomyces</taxon>
    </lineage>
</organism>
<protein>
    <submittedName>
        <fullName evidence="2">Uncharacterized protein</fullName>
    </submittedName>
</protein>
<dbReference type="VEuPathDB" id="FungiDB:AMAG_05206"/>
<gene>
    <name evidence="2" type="ORF">AMAG_05206</name>
</gene>
<dbReference type="AlphaFoldDB" id="A0A0L0SBC8"/>
<evidence type="ECO:0000256" key="1">
    <source>
        <dbReference type="SAM" id="MobiDB-lite"/>
    </source>
</evidence>